<dbReference type="InterPro" id="IPR020846">
    <property type="entry name" value="MFS_dom"/>
</dbReference>
<keyword evidence="5 7" id="KW-1133">Transmembrane helix</keyword>
<dbReference type="SUPFAM" id="SSF103473">
    <property type="entry name" value="MFS general substrate transporter"/>
    <property type="match status" value="1"/>
</dbReference>
<dbReference type="Pfam" id="PF07690">
    <property type="entry name" value="MFS_1"/>
    <property type="match status" value="1"/>
</dbReference>
<dbReference type="InterPro" id="IPR036259">
    <property type="entry name" value="MFS_trans_sf"/>
</dbReference>
<feature type="transmembrane region" description="Helical" evidence="7">
    <location>
        <begin position="403"/>
        <end position="423"/>
    </location>
</feature>
<feature type="transmembrane region" description="Helical" evidence="7">
    <location>
        <begin position="39"/>
        <end position="62"/>
    </location>
</feature>
<dbReference type="PATRIC" id="fig|1291734.4.peg.714"/>
<feature type="transmembrane region" description="Helical" evidence="7">
    <location>
        <begin position="228"/>
        <end position="246"/>
    </location>
</feature>
<organism evidence="9 10">
    <name type="scientific">Lacticaseibacillus nasuensis JCM 17158</name>
    <dbReference type="NCBI Taxonomy" id="1291734"/>
    <lineage>
        <taxon>Bacteria</taxon>
        <taxon>Bacillati</taxon>
        <taxon>Bacillota</taxon>
        <taxon>Bacilli</taxon>
        <taxon>Lactobacillales</taxon>
        <taxon>Lactobacillaceae</taxon>
        <taxon>Lacticaseibacillus</taxon>
    </lineage>
</organism>
<evidence type="ECO:0000256" key="7">
    <source>
        <dbReference type="SAM" id="Phobius"/>
    </source>
</evidence>
<feature type="domain" description="Major facilitator superfamily (MFS) profile" evidence="8">
    <location>
        <begin position="8"/>
        <end position="462"/>
    </location>
</feature>
<evidence type="ECO:0000313" key="10">
    <source>
        <dbReference type="Proteomes" id="UP000051804"/>
    </source>
</evidence>
<evidence type="ECO:0000256" key="3">
    <source>
        <dbReference type="ARBA" id="ARBA00022475"/>
    </source>
</evidence>
<dbReference type="PROSITE" id="PS50850">
    <property type="entry name" value="MFS"/>
    <property type="match status" value="1"/>
</dbReference>
<dbReference type="EMBL" id="AZDJ01000035">
    <property type="protein sequence ID" value="KRK69993.1"/>
    <property type="molecule type" value="Genomic_DNA"/>
</dbReference>
<proteinExistence type="predicted"/>
<evidence type="ECO:0000256" key="5">
    <source>
        <dbReference type="ARBA" id="ARBA00022989"/>
    </source>
</evidence>
<evidence type="ECO:0000259" key="8">
    <source>
        <dbReference type="PROSITE" id="PS50850"/>
    </source>
</evidence>
<keyword evidence="3" id="KW-1003">Cell membrane</keyword>
<feature type="transmembrane region" description="Helical" evidence="7">
    <location>
        <begin position="133"/>
        <end position="156"/>
    </location>
</feature>
<evidence type="ECO:0000256" key="4">
    <source>
        <dbReference type="ARBA" id="ARBA00022692"/>
    </source>
</evidence>
<gene>
    <name evidence="9" type="ORF">FD02_GL000686</name>
</gene>
<dbReference type="Proteomes" id="UP000051804">
    <property type="component" value="Unassembled WGS sequence"/>
</dbReference>
<dbReference type="PRINTS" id="PR01036">
    <property type="entry name" value="TCRTETB"/>
</dbReference>
<feature type="transmembrane region" description="Helical" evidence="7">
    <location>
        <begin position="266"/>
        <end position="291"/>
    </location>
</feature>
<dbReference type="AlphaFoldDB" id="A0A0R1JN80"/>
<dbReference type="RefSeq" id="WP_056952303.1">
    <property type="nucleotide sequence ID" value="NZ_AZDJ01000035.1"/>
</dbReference>
<comment type="subcellular location">
    <subcellularLocation>
        <location evidence="1">Cell membrane</location>
        <topology evidence="1">Multi-pass membrane protein</topology>
    </subcellularLocation>
</comment>
<dbReference type="PANTHER" id="PTHR42718">
    <property type="entry name" value="MAJOR FACILITATOR SUPERFAMILY MULTIDRUG TRANSPORTER MFSC"/>
    <property type="match status" value="1"/>
</dbReference>
<keyword evidence="6 7" id="KW-0472">Membrane</keyword>
<dbReference type="InterPro" id="IPR011701">
    <property type="entry name" value="MFS"/>
</dbReference>
<reference evidence="9 10" key="1">
    <citation type="journal article" date="2015" name="Genome Announc.">
        <title>Expanding the biotechnology potential of lactobacilli through comparative genomics of 213 strains and associated genera.</title>
        <authorList>
            <person name="Sun Z."/>
            <person name="Harris H.M."/>
            <person name="McCann A."/>
            <person name="Guo C."/>
            <person name="Argimon S."/>
            <person name="Zhang W."/>
            <person name="Yang X."/>
            <person name="Jeffery I.B."/>
            <person name="Cooney J.C."/>
            <person name="Kagawa T.F."/>
            <person name="Liu W."/>
            <person name="Song Y."/>
            <person name="Salvetti E."/>
            <person name="Wrobel A."/>
            <person name="Rasinkangas P."/>
            <person name="Parkhill J."/>
            <person name="Rea M.C."/>
            <person name="O'Sullivan O."/>
            <person name="Ritari J."/>
            <person name="Douillard F.P."/>
            <person name="Paul Ross R."/>
            <person name="Yang R."/>
            <person name="Briner A.E."/>
            <person name="Felis G.E."/>
            <person name="de Vos W.M."/>
            <person name="Barrangou R."/>
            <person name="Klaenhammer T.R."/>
            <person name="Caufield P.W."/>
            <person name="Cui Y."/>
            <person name="Zhang H."/>
            <person name="O'Toole P.W."/>
        </authorList>
    </citation>
    <scope>NUCLEOTIDE SEQUENCE [LARGE SCALE GENOMIC DNA]</scope>
    <source>
        <strain evidence="9 10">JCM 17158</strain>
    </source>
</reference>
<feature type="transmembrane region" description="Helical" evidence="7">
    <location>
        <begin position="103"/>
        <end position="121"/>
    </location>
</feature>
<dbReference type="GO" id="GO:0005886">
    <property type="term" value="C:plasma membrane"/>
    <property type="evidence" value="ECO:0007669"/>
    <property type="project" value="UniProtKB-SubCell"/>
</dbReference>
<feature type="transmembrane region" description="Helical" evidence="7">
    <location>
        <begin position="297"/>
        <end position="323"/>
    </location>
</feature>
<name>A0A0R1JN80_9LACO</name>
<sequence>MRTPHAALTFFLGFMSLLTGLSGSSTTLALPVISREFGVSNAAATWVVTTGLITTTILLVMFGHIGDLLGKSTIFVLGGGIFVLGSLFVGIAPWFWAVLAGRFVQAVGIAMIMANSMGIVSDAVPDRQRAETLAIISMFISVGSISGPALGGLLISVASWRWIYLMNVPLGLIALWLGARTVPLTRPSRAAVGQIWRAANWTGQNLFTAGILLFFGGGSLLAVPSKRWLVIGALLVGAGLTVYSFVQDDHANTPWIAPSLLRNPDYMISVSTLWIVMLINAVSNILLPFYLQSYLGVSAWLSGLTLMIQSVVMLLVTPLAGYLADHWNRYNLTILGLLALIGSQIGYASYPNHLSWVAVLWPIVLNGVGMALFLSPNNALTMAAVPPTVAGVAGSLNSFARTFGMTIGISFGAQLLFAQLPGVKVITPQVALLPAFANVFWLGTALSVLGLGVVIYRRLHAN</sequence>
<feature type="transmembrane region" description="Helical" evidence="7">
    <location>
        <begin position="356"/>
        <end position="374"/>
    </location>
</feature>
<keyword evidence="4 7" id="KW-0812">Transmembrane</keyword>
<feature type="transmembrane region" description="Helical" evidence="7">
    <location>
        <begin position="74"/>
        <end position="97"/>
    </location>
</feature>
<evidence type="ECO:0000256" key="2">
    <source>
        <dbReference type="ARBA" id="ARBA00022448"/>
    </source>
</evidence>
<feature type="transmembrane region" description="Helical" evidence="7">
    <location>
        <begin position="435"/>
        <end position="456"/>
    </location>
</feature>
<dbReference type="PANTHER" id="PTHR42718:SF46">
    <property type="entry name" value="BLR6921 PROTEIN"/>
    <property type="match status" value="1"/>
</dbReference>
<evidence type="ECO:0000256" key="6">
    <source>
        <dbReference type="ARBA" id="ARBA00023136"/>
    </source>
</evidence>
<comment type="caution">
    <text evidence="9">The sequence shown here is derived from an EMBL/GenBank/DDBJ whole genome shotgun (WGS) entry which is preliminary data.</text>
</comment>
<dbReference type="CDD" id="cd17321">
    <property type="entry name" value="MFS_MMR_MDR_like"/>
    <property type="match status" value="1"/>
</dbReference>
<dbReference type="OrthoDB" id="102502at2"/>
<feature type="transmembrane region" description="Helical" evidence="7">
    <location>
        <begin position="162"/>
        <end position="182"/>
    </location>
</feature>
<dbReference type="Gene3D" id="1.20.1720.10">
    <property type="entry name" value="Multidrug resistance protein D"/>
    <property type="match status" value="1"/>
</dbReference>
<feature type="transmembrane region" description="Helical" evidence="7">
    <location>
        <begin position="203"/>
        <end position="222"/>
    </location>
</feature>
<keyword evidence="2" id="KW-0813">Transport</keyword>
<dbReference type="Gene3D" id="1.20.1250.20">
    <property type="entry name" value="MFS general substrate transporter like domains"/>
    <property type="match status" value="1"/>
</dbReference>
<keyword evidence="10" id="KW-1185">Reference proteome</keyword>
<evidence type="ECO:0000256" key="1">
    <source>
        <dbReference type="ARBA" id="ARBA00004651"/>
    </source>
</evidence>
<feature type="transmembrane region" description="Helical" evidence="7">
    <location>
        <begin position="330"/>
        <end position="350"/>
    </location>
</feature>
<dbReference type="GO" id="GO:0022857">
    <property type="term" value="F:transmembrane transporter activity"/>
    <property type="evidence" value="ECO:0007669"/>
    <property type="project" value="InterPro"/>
</dbReference>
<accession>A0A0R1JN80</accession>
<evidence type="ECO:0000313" key="9">
    <source>
        <dbReference type="EMBL" id="KRK69993.1"/>
    </source>
</evidence>
<protein>
    <submittedName>
        <fullName evidence="9">Permease of the major facilitator superfamily protein</fullName>
    </submittedName>
</protein>